<name>A0A8J3C4E9_9ACTN</name>
<feature type="compositionally biased region" description="Low complexity" evidence="1">
    <location>
        <begin position="261"/>
        <end position="281"/>
    </location>
</feature>
<evidence type="ECO:0000256" key="1">
    <source>
        <dbReference type="SAM" id="MobiDB-lite"/>
    </source>
</evidence>
<evidence type="ECO:0000313" key="4">
    <source>
        <dbReference type="Proteomes" id="UP000656042"/>
    </source>
</evidence>
<comment type="caution">
    <text evidence="3">The sequence shown here is derived from an EMBL/GenBank/DDBJ whole genome shotgun (WGS) entry which is preliminary data.</text>
</comment>
<protein>
    <submittedName>
        <fullName evidence="3">Uncharacterized protein</fullName>
    </submittedName>
</protein>
<keyword evidence="2" id="KW-0472">Membrane</keyword>
<sequence length="359" mass="38944">MTAAGIALIAGGLATLIGFRHVLWSRRGKRRRSAILPRPPRRRSGGVARRPKRARPTPPSKGLRDEAAHRARVAEERDASPERETPDRSAVDEAAPDVRAAESGNPEPALPGPAPSDPEPVGPESSGPELPGPELPGPESSGPAQSGPAFPDWPPLDLNSSPRRRHAAPADPAAEEETEAPPVNHRYVPRRRQSDVQNRSAVRDREGDRVEGWVRPQYRDQNETAAGDYWTPVPEHAYGWPTPVERLPDVPVPPSGFGADTAVVESEPTVTVPVWPSTGGPRRTELPRSWARAANVPSERAAHSDTRTTVPGAAGGTRRNDRAPWTPPRPAGQRRRPRPRPYPENPSTVYVSRHAADPP</sequence>
<feature type="transmembrane region" description="Helical" evidence="2">
    <location>
        <begin position="6"/>
        <end position="23"/>
    </location>
</feature>
<keyword evidence="2" id="KW-0812">Transmembrane</keyword>
<evidence type="ECO:0000256" key="2">
    <source>
        <dbReference type="SAM" id="Phobius"/>
    </source>
</evidence>
<feature type="compositionally biased region" description="Pro residues" evidence="1">
    <location>
        <begin position="108"/>
        <end position="121"/>
    </location>
</feature>
<dbReference type="Proteomes" id="UP000656042">
    <property type="component" value="Unassembled WGS sequence"/>
</dbReference>
<reference evidence="3" key="1">
    <citation type="journal article" date="2014" name="Int. J. Syst. Evol. Microbiol.">
        <title>Complete genome sequence of Corynebacterium casei LMG S-19264T (=DSM 44701T), isolated from a smear-ripened cheese.</title>
        <authorList>
            <consortium name="US DOE Joint Genome Institute (JGI-PGF)"/>
            <person name="Walter F."/>
            <person name="Albersmeier A."/>
            <person name="Kalinowski J."/>
            <person name="Ruckert C."/>
        </authorList>
    </citation>
    <scope>NUCLEOTIDE SEQUENCE</scope>
    <source>
        <strain evidence="3">CGMCC 4.7299</strain>
    </source>
</reference>
<feature type="compositionally biased region" description="Basic and acidic residues" evidence="1">
    <location>
        <begin position="201"/>
        <end position="219"/>
    </location>
</feature>
<feature type="compositionally biased region" description="Basic and acidic residues" evidence="1">
    <location>
        <begin position="62"/>
        <end position="91"/>
    </location>
</feature>
<accession>A0A8J3C4E9</accession>
<feature type="compositionally biased region" description="Basic residues" evidence="1">
    <location>
        <begin position="29"/>
        <end position="55"/>
    </location>
</feature>
<evidence type="ECO:0000313" key="3">
    <source>
        <dbReference type="EMBL" id="GGL08558.1"/>
    </source>
</evidence>
<feature type="region of interest" description="Disordered" evidence="1">
    <location>
        <begin position="29"/>
        <end position="219"/>
    </location>
</feature>
<proteinExistence type="predicted"/>
<organism evidence="3 4">
    <name type="scientific">Mangrovihabitans endophyticus</name>
    <dbReference type="NCBI Taxonomy" id="1751298"/>
    <lineage>
        <taxon>Bacteria</taxon>
        <taxon>Bacillati</taxon>
        <taxon>Actinomycetota</taxon>
        <taxon>Actinomycetes</taxon>
        <taxon>Micromonosporales</taxon>
        <taxon>Micromonosporaceae</taxon>
        <taxon>Mangrovihabitans</taxon>
    </lineage>
</organism>
<dbReference type="AlphaFoldDB" id="A0A8J3C4E9"/>
<keyword evidence="2" id="KW-1133">Transmembrane helix</keyword>
<keyword evidence="4" id="KW-1185">Reference proteome</keyword>
<dbReference type="EMBL" id="BMMX01000030">
    <property type="protein sequence ID" value="GGL08558.1"/>
    <property type="molecule type" value="Genomic_DNA"/>
</dbReference>
<gene>
    <name evidence="3" type="ORF">GCM10012284_48930</name>
</gene>
<reference evidence="3" key="2">
    <citation type="submission" date="2020-09" db="EMBL/GenBank/DDBJ databases">
        <authorList>
            <person name="Sun Q."/>
            <person name="Zhou Y."/>
        </authorList>
    </citation>
    <scope>NUCLEOTIDE SEQUENCE</scope>
    <source>
        <strain evidence="3">CGMCC 4.7299</strain>
    </source>
</reference>
<feature type="region of interest" description="Disordered" evidence="1">
    <location>
        <begin position="258"/>
        <end position="359"/>
    </location>
</feature>